<name>A0AAD6YPA5_9AGAR</name>
<feature type="transmembrane region" description="Helical" evidence="2">
    <location>
        <begin position="145"/>
        <end position="166"/>
    </location>
</feature>
<dbReference type="AlphaFoldDB" id="A0AAD6YPA5"/>
<gene>
    <name evidence="3" type="ORF">GGX14DRAFT_638677</name>
</gene>
<keyword evidence="2" id="KW-0812">Transmembrane</keyword>
<feature type="transmembrane region" description="Helical" evidence="2">
    <location>
        <begin position="85"/>
        <end position="105"/>
    </location>
</feature>
<keyword evidence="4" id="KW-1185">Reference proteome</keyword>
<evidence type="ECO:0008006" key="5">
    <source>
        <dbReference type="Google" id="ProtNLM"/>
    </source>
</evidence>
<evidence type="ECO:0000256" key="2">
    <source>
        <dbReference type="SAM" id="Phobius"/>
    </source>
</evidence>
<evidence type="ECO:0000256" key="1">
    <source>
        <dbReference type="SAM" id="MobiDB-lite"/>
    </source>
</evidence>
<feature type="compositionally biased region" description="Polar residues" evidence="1">
    <location>
        <begin position="247"/>
        <end position="261"/>
    </location>
</feature>
<reference evidence="3" key="1">
    <citation type="submission" date="2023-03" db="EMBL/GenBank/DDBJ databases">
        <title>Massive genome expansion in bonnet fungi (Mycena s.s.) driven by repeated elements and novel gene families across ecological guilds.</title>
        <authorList>
            <consortium name="Lawrence Berkeley National Laboratory"/>
            <person name="Harder C.B."/>
            <person name="Miyauchi S."/>
            <person name="Viragh M."/>
            <person name="Kuo A."/>
            <person name="Thoen E."/>
            <person name="Andreopoulos B."/>
            <person name="Lu D."/>
            <person name="Skrede I."/>
            <person name="Drula E."/>
            <person name="Henrissat B."/>
            <person name="Morin E."/>
            <person name="Kohler A."/>
            <person name="Barry K."/>
            <person name="LaButti K."/>
            <person name="Morin E."/>
            <person name="Salamov A."/>
            <person name="Lipzen A."/>
            <person name="Mereny Z."/>
            <person name="Hegedus B."/>
            <person name="Baldrian P."/>
            <person name="Stursova M."/>
            <person name="Weitz H."/>
            <person name="Taylor A."/>
            <person name="Grigoriev I.V."/>
            <person name="Nagy L.G."/>
            <person name="Martin F."/>
            <person name="Kauserud H."/>
        </authorList>
    </citation>
    <scope>NUCLEOTIDE SEQUENCE</scope>
    <source>
        <strain evidence="3">9144</strain>
    </source>
</reference>
<dbReference type="EMBL" id="JARJCW010000004">
    <property type="protein sequence ID" value="KAJ7225427.1"/>
    <property type="molecule type" value="Genomic_DNA"/>
</dbReference>
<organism evidence="3 4">
    <name type="scientific">Mycena pura</name>
    <dbReference type="NCBI Taxonomy" id="153505"/>
    <lineage>
        <taxon>Eukaryota</taxon>
        <taxon>Fungi</taxon>
        <taxon>Dikarya</taxon>
        <taxon>Basidiomycota</taxon>
        <taxon>Agaricomycotina</taxon>
        <taxon>Agaricomycetes</taxon>
        <taxon>Agaricomycetidae</taxon>
        <taxon>Agaricales</taxon>
        <taxon>Marasmiineae</taxon>
        <taxon>Mycenaceae</taxon>
        <taxon>Mycena</taxon>
    </lineage>
</organism>
<sequence length="295" mass="32328">MKPRDYCCCAIPVINAGIYFTLAEQFVAGILVGVLSISTPSIVGAVTPSFAPWVLGIVCFVAGAVQVLGFIGVAKEKPVLFRRYIALHSLATTGAFSVALAWIIMSALRHSTAKTNCLSNFFANATSDEQTEGNVLCEVFPWVDVGIMAGLWVVLASLHFYLYIVIASYSTGQQRDHASYDTLDNYAANNHNENFAMNSRFSGDTPYQQHNVDNHLRKQSATSMSEVLAEPPIENYQMGSYPPPSQRVPTQPSNAYTQDESPTPRFGQQYYGEGQQYYGEGSLEKPPFSQAHPGE</sequence>
<comment type="caution">
    <text evidence="3">The sequence shown here is derived from an EMBL/GenBank/DDBJ whole genome shotgun (WGS) entry which is preliminary data.</text>
</comment>
<evidence type="ECO:0000313" key="3">
    <source>
        <dbReference type="EMBL" id="KAJ7225427.1"/>
    </source>
</evidence>
<keyword evidence="2" id="KW-0472">Membrane</keyword>
<dbReference type="Proteomes" id="UP001219525">
    <property type="component" value="Unassembled WGS sequence"/>
</dbReference>
<feature type="transmembrane region" description="Helical" evidence="2">
    <location>
        <begin position="12"/>
        <end position="38"/>
    </location>
</feature>
<evidence type="ECO:0000313" key="4">
    <source>
        <dbReference type="Proteomes" id="UP001219525"/>
    </source>
</evidence>
<protein>
    <recommendedName>
        <fullName evidence="5">Transmembrane protein</fullName>
    </recommendedName>
</protein>
<accession>A0AAD6YPA5</accession>
<feature type="compositionally biased region" description="Low complexity" evidence="1">
    <location>
        <begin position="267"/>
        <end position="281"/>
    </location>
</feature>
<feature type="region of interest" description="Disordered" evidence="1">
    <location>
        <begin position="234"/>
        <end position="295"/>
    </location>
</feature>
<keyword evidence="2" id="KW-1133">Transmembrane helix</keyword>
<proteinExistence type="predicted"/>
<feature type="transmembrane region" description="Helical" evidence="2">
    <location>
        <begin position="50"/>
        <end position="73"/>
    </location>
</feature>